<dbReference type="OrthoDB" id="260106at2759"/>
<protein>
    <submittedName>
        <fullName evidence="1">Uncharacterized protein</fullName>
    </submittedName>
</protein>
<keyword evidence="2" id="KW-1185">Reference proteome</keyword>
<dbReference type="Proteomes" id="UP000051952">
    <property type="component" value="Unassembled WGS sequence"/>
</dbReference>
<accession>A0A0S4JDY7</accession>
<name>A0A0S4JDY7_BODSA</name>
<organism evidence="1 2">
    <name type="scientific">Bodo saltans</name>
    <name type="common">Flagellated protozoan</name>
    <dbReference type="NCBI Taxonomy" id="75058"/>
    <lineage>
        <taxon>Eukaryota</taxon>
        <taxon>Discoba</taxon>
        <taxon>Euglenozoa</taxon>
        <taxon>Kinetoplastea</taxon>
        <taxon>Metakinetoplastina</taxon>
        <taxon>Eubodonida</taxon>
        <taxon>Bodonidae</taxon>
        <taxon>Bodo</taxon>
    </lineage>
</organism>
<proteinExistence type="predicted"/>
<dbReference type="VEuPathDB" id="TriTrypDB:BSAL_15080"/>
<gene>
    <name evidence="1" type="ORF">BSAL_15080</name>
</gene>
<dbReference type="AlphaFoldDB" id="A0A0S4JDY7"/>
<sequence length="324" mass="37546">MLTSSGCARRAGTDLRKLIQSNVMSSSATLKEGVDRNNKLGSRGTTPVSCSLFTPLQLDMFEGNNKQAWLDLKTGWCHMCQEPIGGSMGIHIGDRDHTNLQYFLNLYAAFPRRVEDGAERVLSAAEVVYPHMHRFATTHLSMDHLHVVDDAMRRAELEACLFRLSGPAHNALTHSLQGKGQFSFWYSGERIWKRNVTKMVAQMFPAMSAGMMTNFTQKCWGRTNGDRIYDAMNIQHIKRHYGWEPYQNKEKKAFFMRQLFWEMENVEMRSDVSETSKLLTDLAIRRMCFEMIFLQSMEYMNRVQRVHQLLGRPTWQELRQLQVM</sequence>
<evidence type="ECO:0000313" key="2">
    <source>
        <dbReference type="Proteomes" id="UP000051952"/>
    </source>
</evidence>
<evidence type="ECO:0000313" key="1">
    <source>
        <dbReference type="EMBL" id="CUG88371.1"/>
    </source>
</evidence>
<dbReference type="CDD" id="cd23722">
    <property type="entry name" value="ZF_RNaseIII_KREPB8"/>
    <property type="match status" value="1"/>
</dbReference>
<reference evidence="2" key="1">
    <citation type="submission" date="2015-09" db="EMBL/GenBank/DDBJ databases">
        <authorList>
            <consortium name="Pathogen Informatics"/>
        </authorList>
    </citation>
    <scope>NUCLEOTIDE SEQUENCE [LARGE SCALE GENOMIC DNA]</scope>
    <source>
        <strain evidence="2">Lake Konstanz</strain>
    </source>
</reference>
<dbReference type="OMA" id="MSAGMMT"/>
<dbReference type="EMBL" id="CYKH01001635">
    <property type="protein sequence ID" value="CUG88371.1"/>
    <property type="molecule type" value="Genomic_DNA"/>
</dbReference>